<sequence length="329" mass="37111">MFRYQPRVLVPGAQNTVGTMFWHGSLAALLFLVGGCSQTPYLQVDQQYQSANRNDRVRFVVIHYTAGNWQHSLDILTKPNKRPVSSHYLIPQSGDKTYPADQALKVYQLVPEQQRAWHAGGSQWEDRSGLNDHSIGIELVNESWCGQRPNRLQQQAELCVAADFDPAQLQLLLGLLKDILARNTDITPTRVLGHSDIVPLRKQDPGIRFPWQWLAANGVGAWYDAAVMQRYWQQLPALPEIKTVQRALKLYGYGIQVTGEHDVQSRAFLLAFQRHFVPEQLTGEPDLKTIAVLWALLEKYFPKALQQESSLQLLPPSASSLPSVSITPL</sequence>
<evidence type="ECO:0000259" key="6">
    <source>
        <dbReference type="SMART" id="SM00644"/>
    </source>
</evidence>
<keyword evidence="5" id="KW-0961">Cell wall biogenesis/degradation</keyword>
<dbReference type="GO" id="GO:0019867">
    <property type="term" value="C:outer membrane"/>
    <property type="evidence" value="ECO:0007669"/>
    <property type="project" value="TreeGrafter"/>
</dbReference>
<dbReference type="InterPro" id="IPR051206">
    <property type="entry name" value="NAMLAA_amidase_2"/>
</dbReference>
<dbReference type="RefSeq" id="WP_127698996.1">
    <property type="nucleotide sequence ID" value="NZ_SACS01000009.1"/>
</dbReference>
<evidence type="ECO:0000256" key="4">
    <source>
        <dbReference type="ARBA" id="ARBA00022801"/>
    </source>
</evidence>
<dbReference type="SUPFAM" id="SSF47090">
    <property type="entry name" value="PGBD-like"/>
    <property type="match status" value="1"/>
</dbReference>
<dbReference type="EC" id="3.5.1.28" evidence="3"/>
<comment type="catalytic activity">
    <reaction evidence="1">
        <text>Hydrolyzes the link between N-acetylmuramoyl residues and L-amino acid residues in certain cell-wall glycopeptides.</text>
        <dbReference type="EC" id="3.5.1.28"/>
    </reaction>
</comment>
<name>A0A437QSU2_9GAMM</name>
<dbReference type="PANTHER" id="PTHR30417">
    <property type="entry name" value="N-ACETYLMURAMOYL-L-ALANINE AMIDASE AMID"/>
    <property type="match status" value="1"/>
</dbReference>
<organism evidence="7 8">
    <name type="scientific">Rheinheimera riviphila</name>
    <dbReference type="NCBI Taxonomy" id="1834037"/>
    <lineage>
        <taxon>Bacteria</taxon>
        <taxon>Pseudomonadati</taxon>
        <taxon>Pseudomonadota</taxon>
        <taxon>Gammaproteobacteria</taxon>
        <taxon>Chromatiales</taxon>
        <taxon>Chromatiaceae</taxon>
        <taxon>Rheinheimera</taxon>
    </lineage>
</organism>
<dbReference type="SMART" id="SM00644">
    <property type="entry name" value="Ami_2"/>
    <property type="match status" value="1"/>
</dbReference>
<dbReference type="SUPFAM" id="SSF55846">
    <property type="entry name" value="N-acetylmuramoyl-L-alanine amidase-like"/>
    <property type="match status" value="1"/>
</dbReference>
<dbReference type="Gene3D" id="1.10.101.10">
    <property type="entry name" value="PGBD-like superfamily/PGBD"/>
    <property type="match status" value="1"/>
</dbReference>
<accession>A0A437QSU2</accession>
<reference evidence="7 8" key="1">
    <citation type="submission" date="2019-01" db="EMBL/GenBank/DDBJ databases">
        <authorList>
            <person name="Chen W.-M."/>
        </authorList>
    </citation>
    <scope>NUCLEOTIDE SEQUENCE [LARGE SCALE GENOMIC DNA]</scope>
    <source>
        <strain evidence="7 8">KYPC3</strain>
    </source>
</reference>
<evidence type="ECO:0000313" key="8">
    <source>
        <dbReference type="Proteomes" id="UP000283077"/>
    </source>
</evidence>
<dbReference type="InterPro" id="IPR002477">
    <property type="entry name" value="Peptidoglycan-bd-like"/>
</dbReference>
<evidence type="ECO:0000256" key="1">
    <source>
        <dbReference type="ARBA" id="ARBA00001561"/>
    </source>
</evidence>
<protein>
    <recommendedName>
        <fullName evidence="3">N-acetylmuramoyl-L-alanine amidase</fullName>
        <ecNumber evidence="3">3.5.1.28</ecNumber>
    </recommendedName>
</protein>
<dbReference type="GO" id="GO:0071555">
    <property type="term" value="P:cell wall organization"/>
    <property type="evidence" value="ECO:0007669"/>
    <property type="project" value="UniProtKB-KW"/>
</dbReference>
<dbReference type="CDD" id="cd06583">
    <property type="entry name" value="PGRP"/>
    <property type="match status" value="1"/>
</dbReference>
<dbReference type="FunFam" id="3.40.80.10:FF:000003">
    <property type="entry name" value="N-acetylmuramoyl-L-alanine amidase"/>
    <property type="match status" value="1"/>
</dbReference>
<dbReference type="Proteomes" id="UP000283077">
    <property type="component" value="Unassembled WGS sequence"/>
</dbReference>
<proteinExistence type="inferred from homology"/>
<keyword evidence="4" id="KW-0378">Hydrolase</keyword>
<dbReference type="InterPro" id="IPR002502">
    <property type="entry name" value="Amidase_domain"/>
</dbReference>
<dbReference type="InterPro" id="IPR036365">
    <property type="entry name" value="PGBD-like_sf"/>
</dbReference>
<dbReference type="Pfam" id="PF01471">
    <property type="entry name" value="PG_binding_1"/>
    <property type="match status" value="1"/>
</dbReference>
<dbReference type="Gene3D" id="3.40.80.10">
    <property type="entry name" value="Peptidoglycan recognition protein-like"/>
    <property type="match status" value="1"/>
</dbReference>
<evidence type="ECO:0000256" key="5">
    <source>
        <dbReference type="ARBA" id="ARBA00023316"/>
    </source>
</evidence>
<dbReference type="AlphaFoldDB" id="A0A437QSU2"/>
<comment type="similarity">
    <text evidence="2">Belongs to the N-acetylmuramoyl-L-alanine amidase 2 family.</text>
</comment>
<evidence type="ECO:0000313" key="7">
    <source>
        <dbReference type="EMBL" id="RVU37562.1"/>
    </source>
</evidence>
<evidence type="ECO:0000256" key="3">
    <source>
        <dbReference type="ARBA" id="ARBA00011901"/>
    </source>
</evidence>
<dbReference type="Pfam" id="PF01510">
    <property type="entry name" value="Amidase_2"/>
    <property type="match status" value="1"/>
</dbReference>
<evidence type="ECO:0000256" key="2">
    <source>
        <dbReference type="ARBA" id="ARBA00007553"/>
    </source>
</evidence>
<dbReference type="OrthoDB" id="9794842at2"/>
<dbReference type="PANTHER" id="PTHR30417:SF1">
    <property type="entry name" value="N-ACETYLMURAMOYL-L-ALANINE AMIDASE AMID"/>
    <property type="match status" value="1"/>
</dbReference>
<keyword evidence="8" id="KW-1185">Reference proteome</keyword>
<dbReference type="InterPro" id="IPR036505">
    <property type="entry name" value="Amidase/PGRP_sf"/>
</dbReference>
<dbReference type="GO" id="GO:0009253">
    <property type="term" value="P:peptidoglycan catabolic process"/>
    <property type="evidence" value="ECO:0007669"/>
    <property type="project" value="InterPro"/>
</dbReference>
<comment type="caution">
    <text evidence="7">The sequence shown here is derived from an EMBL/GenBank/DDBJ whole genome shotgun (WGS) entry which is preliminary data.</text>
</comment>
<dbReference type="EMBL" id="SACS01000009">
    <property type="protein sequence ID" value="RVU37562.1"/>
    <property type="molecule type" value="Genomic_DNA"/>
</dbReference>
<dbReference type="GO" id="GO:0008745">
    <property type="term" value="F:N-acetylmuramoyl-L-alanine amidase activity"/>
    <property type="evidence" value="ECO:0007669"/>
    <property type="project" value="UniProtKB-EC"/>
</dbReference>
<gene>
    <name evidence="7" type="ORF">EOE67_10280</name>
</gene>
<feature type="domain" description="N-acetylmuramoyl-L-alanine amidase" evidence="6">
    <location>
        <begin position="45"/>
        <end position="206"/>
    </location>
</feature>
<dbReference type="InterPro" id="IPR036366">
    <property type="entry name" value="PGBDSf"/>
</dbReference>
<dbReference type="GO" id="GO:0009254">
    <property type="term" value="P:peptidoglycan turnover"/>
    <property type="evidence" value="ECO:0007669"/>
    <property type="project" value="TreeGrafter"/>
</dbReference>